<gene>
    <name evidence="4" type="ORF">V565_015140</name>
</gene>
<comment type="caution">
    <text evidence="4">The sequence shown here is derived from an EMBL/GenBank/DDBJ whole genome shotgun (WGS) entry which is preliminary data.</text>
</comment>
<feature type="compositionally biased region" description="Pro residues" evidence="2">
    <location>
        <begin position="732"/>
        <end position="748"/>
    </location>
</feature>
<feature type="compositionally biased region" description="Acidic residues" evidence="2">
    <location>
        <begin position="177"/>
        <end position="197"/>
    </location>
</feature>
<dbReference type="PANTHER" id="PTHR28260">
    <property type="entry name" value="SPINDLE POLE BODY COMPONENT SPC105"/>
    <property type="match status" value="1"/>
</dbReference>
<evidence type="ECO:0000259" key="3">
    <source>
        <dbReference type="SMART" id="SM00787"/>
    </source>
</evidence>
<feature type="compositionally biased region" description="Acidic residues" evidence="2">
    <location>
        <begin position="155"/>
        <end position="169"/>
    </location>
</feature>
<dbReference type="InterPro" id="IPR040850">
    <property type="entry name" value="Knl1_RWD_C"/>
</dbReference>
<feature type="domain" description="Spc7 kinetochore protein" evidence="3">
    <location>
        <begin position="794"/>
        <end position="1108"/>
    </location>
</feature>
<evidence type="ECO:0000256" key="2">
    <source>
        <dbReference type="SAM" id="MobiDB-lite"/>
    </source>
</evidence>
<protein>
    <submittedName>
        <fullName evidence="4">Spc7 kinetochore protein</fullName>
    </submittedName>
</protein>
<feature type="coiled-coil region" evidence="1">
    <location>
        <begin position="1018"/>
        <end position="1059"/>
    </location>
</feature>
<reference evidence="4 5" key="1">
    <citation type="submission" date="2013-12" db="EMBL/GenBank/DDBJ databases">
        <authorList>
            <person name="Cubeta M."/>
            <person name="Pakala S."/>
            <person name="Fedorova N."/>
            <person name="Thomas E."/>
            <person name="Dean R."/>
            <person name="Jabaji S."/>
            <person name="Neate S."/>
            <person name="Toda T."/>
            <person name="Tavantzis S."/>
            <person name="Vilgalys R."/>
            <person name="Bharathan N."/>
            <person name="Pakala S."/>
            <person name="Losada L.S."/>
            <person name="Zafar N."/>
            <person name="Nierman W."/>
        </authorList>
    </citation>
    <scope>NUCLEOTIDE SEQUENCE [LARGE SCALE GENOMIC DNA]</scope>
    <source>
        <strain evidence="4 5">123E</strain>
    </source>
</reference>
<evidence type="ECO:0000313" key="5">
    <source>
        <dbReference type="Proteomes" id="UP000027456"/>
    </source>
</evidence>
<feature type="compositionally biased region" description="Polar residues" evidence="2">
    <location>
        <begin position="303"/>
        <end position="317"/>
    </location>
</feature>
<feature type="compositionally biased region" description="Low complexity" evidence="2">
    <location>
        <begin position="115"/>
        <end position="135"/>
    </location>
</feature>
<dbReference type="Proteomes" id="UP000027456">
    <property type="component" value="Unassembled WGS sequence"/>
</dbReference>
<evidence type="ECO:0000256" key="1">
    <source>
        <dbReference type="SAM" id="Coils"/>
    </source>
</evidence>
<feature type="compositionally biased region" description="Low complexity" evidence="2">
    <location>
        <begin position="318"/>
        <end position="335"/>
    </location>
</feature>
<feature type="region of interest" description="Disordered" evidence="2">
    <location>
        <begin position="524"/>
        <end position="683"/>
    </location>
</feature>
<dbReference type="GO" id="GO:0007094">
    <property type="term" value="P:mitotic spindle assembly checkpoint signaling"/>
    <property type="evidence" value="ECO:0007669"/>
    <property type="project" value="TreeGrafter"/>
</dbReference>
<accession>A0A074S5S3</accession>
<feature type="compositionally biased region" description="Basic and acidic residues" evidence="2">
    <location>
        <begin position="649"/>
        <end position="664"/>
    </location>
</feature>
<dbReference type="EMBL" id="AZST01000023">
    <property type="protein sequence ID" value="KEP54589.1"/>
    <property type="molecule type" value="Genomic_DNA"/>
</dbReference>
<feature type="region of interest" description="Disordered" evidence="2">
    <location>
        <begin position="699"/>
        <end position="757"/>
    </location>
</feature>
<feature type="compositionally biased region" description="Polar residues" evidence="2">
    <location>
        <begin position="136"/>
        <end position="145"/>
    </location>
</feature>
<feature type="compositionally biased region" description="Basic and acidic residues" evidence="2">
    <location>
        <begin position="233"/>
        <end position="249"/>
    </location>
</feature>
<dbReference type="Pfam" id="PF08317">
    <property type="entry name" value="Spc7"/>
    <property type="match status" value="1"/>
</dbReference>
<feature type="compositionally biased region" description="Basic residues" evidence="2">
    <location>
        <begin position="50"/>
        <end position="65"/>
    </location>
</feature>
<evidence type="ECO:0000313" key="4">
    <source>
        <dbReference type="EMBL" id="KEP54589.1"/>
    </source>
</evidence>
<dbReference type="GO" id="GO:1990758">
    <property type="term" value="P:mitotic sister chromatid biorientation"/>
    <property type="evidence" value="ECO:0007669"/>
    <property type="project" value="TreeGrafter"/>
</dbReference>
<dbReference type="SMART" id="SM00787">
    <property type="entry name" value="Spc7"/>
    <property type="match status" value="1"/>
</dbReference>
<feature type="compositionally biased region" description="Polar residues" evidence="2">
    <location>
        <begin position="432"/>
        <end position="444"/>
    </location>
</feature>
<sequence length="1283" mass="138885">MHRRQSIAVPSHSGTNKENGSRVAKFRRTHSIGGPIDALKGNIGADGLSPRRRKRRSMAPRKSILKMHNEEEETMEMTTVVGGINSEMTMGRKSLARRVSFAAMAQVRMFEPTVNSNATASSPSHSSSPAAPQTSNDAPTPQKSPVATRRANSEEVGEASMELDDESMEGGDSFAIGDDEPQQEFDGGEGAGEDSMELTDTYQMGTPSRRRSSAPLGPLPPLDRSVERHKHRATDDSHVEEPAGDKDSGEYLVKTGKSIVPRRKSEAWAELQSLTGAAGSDMDEDSTGSTMNSDTGGGFIPASQESSGNAISSQGTVFSSQGTAFSSQTTTSSQGVGDMGLDDALSRLRAARQSMGAGAADMSIDDDDDRSSSSGDFEGGYDDDDRTMDVTAVTGGLRFSGDDDDEDEAEGEKAPDSAPQATEPTRKPTPTFKFSSQPEITSGTAAAAQASAPNLPTFAIDPPSPAPRVSPPVAPFTFSVPPPSKPVEKPVVASKSTSVVPAFSFDLTSSPAAPTPAFSLEAAPSLSASTKATPAETTKPTPRAKLSKLTPPSDAQPAPRSPITFEVSQSPVRAPPVTWDSHGPSPFEFKLGTPRRASGVNSALKVNATPNRAVTPVPVGTPKVVDTPARATSAPPTPKRPREETEEEPVAKRVALEAAAKKTSDVPAKPPRRRSFAPRMSVMGRGGVRLSIIPAEHEPEPEPVQLPTPDSAESPASVFVQPPLPVRELSPVEPPRPATPEPQQPPLPLGHASPRPGAAALEEIRISSPLRSRVSMAGPNAPPKSPAQWRTGGAQNEAELDDMPTISASDFLRMTRISFMDGLTVKRRSTIGLGVLSRRKSDKDMVAGVADYVTAMTIGVPQLETYNYAAKELKEYISNGKKAIKILEEDLDANNPYLFKEYLASGEEDRRAIEETLGGHKEAMRMRSKMSWYKWRHNFVSDMQVAADGETELLQQDLDSLRAIGTRLTEPIPSLREQHVKLKAQLAAERAAVEAAKDCDPEIMSELKVGISEQSAQIEGYKADIQSSTAKLEKLKVKLEEAETDKRALQDQIRVHQEKLDALHPTVEIVNLREEFDKLQRLHLWQAVKLEEKFIELRYDDHYRVQMECVAFKPIPSGCRILVMPREGKQADEFPVLSELVLDLAQAMIRQATNLNLKKVVRMLGRLWTSVSHLRCNLRLLAMKYPVTIIRAGCGFGFKATARVRFPGAKGLAKVMFIAEEQHIRDWGRQLNTLGVDADVVFGKLDRNLLVEVIRERLSDAIIEESYGLLLDACADAIACTEE</sequence>
<dbReference type="PANTHER" id="PTHR28260:SF1">
    <property type="entry name" value="SPINDLE POLE BODY COMPONENT SPC105"/>
    <property type="match status" value="1"/>
</dbReference>
<feature type="region of interest" description="Disordered" evidence="2">
    <location>
        <begin position="1"/>
        <end position="67"/>
    </location>
</feature>
<feature type="region of interest" description="Disordered" evidence="2">
    <location>
        <begin position="352"/>
        <end position="491"/>
    </location>
</feature>
<feature type="compositionally biased region" description="Pro residues" evidence="2">
    <location>
        <begin position="462"/>
        <end position="485"/>
    </location>
</feature>
<name>A0A074S5S3_9AGAM</name>
<feature type="compositionally biased region" description="Low complexity" evidence="2">
    <location>
        <begin position="614"/>
        <end position="634"/>
    </location>
</feature>
<dbReference type="STRING" id="1423351.A0A074S5S3"/>
<organism evidence="4 5">
    <name type="scientific">Rhizoctonia solani 123E</name>
    <dbReference type="NCBI Taxonomy" id="1423351"/>
    <lineage>
        <taxon>Eukaryota</taxon>
        <taxon>Fungi</taxon>
        <taxon>Dikarya</taxon>
        <taxon>Basidiomycota</taxon>
        <taxon>Agaricomycotina</taxon>
        <taxon>Agaricomycetes</taxon>
        <taxon>Cantharellales</taxon>
        <taxon>Ceratobasidiaceae</taxon>
        <taxon>Rhizoctonia</taxon>
    </lineage>
</organism>
<dbReference type="HOGENOM" id="CLU_002132_0_0_1"/>
<dbReference type="InterPro" id="IPR033338">
    <property type="entry name" value="Spc105/Spc7"/>
</dbReference>
<feature type="region of interest" description="Disordered" evidence="2">
    <location>
        <begin position="771"/>
        <end position="798"/>
    </location>
</feature>
<dbReference type="GO" id="GO:0034501">
    <property type="term" value="P:protein localization to kinetochore"/>
    <property type="evidence" value="ECO:0007669"/>
    <property type="project" value="TreeGrafter"/>
</dbReference>
<dbReference type="InterPro" id="IPR013253">
    <property type="entry name" value="Spc7_domain"/>
</dbReference>
<proteinExistence type="predicted"/>
<dbReference type="GO" id="GO:0000776">
    <property type="term" value="C:kinetochore"/>
    <property type="evidence" value="ECO:0007669"/>
    <property type="project" value="TreeGrafter"/>
</dbReference>
<feature type="compositionally biased region" description="Low complexity" evidence="2">
    <location>
        <begin position="530"/>
        <end position="544"/>
    </location>
</feature>
<dbReference type="OrthoDB" id="5592879at2759"/>
<dbReference type="Pfam" id="PF18210">
    <property type="entry name" value="Knl1_RWD_C"/>
    <property type="match status" value="1"/>
</dbReference>
<keyword evidence="1" id="KW-0175">Coiled coil</keyword>
<feature type="region of interest" description="Disordered" evidence="2">
    <location>
        <begin position="115"/>
        <end position="340"/>
    </location>
</feature>
<keyword evidence="5" id="KW-1185">Reference proteome</keyword>